<protein>
    <recommendedName>
        <fullName evidence="7">Lectin C-type domain protein</fullName>
    </recommendedName>
</protein>
<reference evidence="5 6" key="1">
    <citation type="submission" date="2023-08" db="EMBL/GenBank/DDBJ databases">
        <title>A Necator americanus chromosomal reference genome.</title>
        <authorList>
            <person name="Ilik V."/>
            <person name="Petrzelkova K.J."/>
            <person name="Pardy F."/>
            <person name="Fuh T."/>
            <person name="Niatou-Singa F.S."/>
            <person name="Gouil Q."/>
            <person name="Baker L."/>
            <person name="Ritchie M.E."/>
            <person name="Jex A.R."/>
            <person name="Gazzola D."/>
            <person name="Li H."/>
            <person name="Toshio Fujiwara R."/>
            <person name="Zhan B."/>
            <person name="Aroian R.V."/>
            <person name="Pafco B."/>
            <person name="Schwarz E.M."/>
        </authorList>
    </citation>
    <scope>NUCLEOTIDE SEQUENCE [LARGE SCALE GENOMIC DNA]</scope>
    <source>
        <strain evidence="5 6">Aroian</strain>
        <tissue evidence="5">Whole animal</tissue>
    </source>
</reference>
<accession>A0ABR1DSM4</accession>
<evidence type="ECO:0000256" key="2">
    <source>
        <dbReference type="PROSITE-ProRule" id="PRU00059"/>
    </source>
</evidence>
<evidence type="ECO:0008006" key="7">
    <source>
        <dbReference type="Google" id="ProtNLM"/>
    </source>
</evidence>
<dbReference type="Proteomes" id="UP001303046">
    <property type="component" value="Unassembled WGS sequence"/>
</dbReference>
<dbReference type="EMBL" id="JAVFWL010000005">
    <property type="protein sequence ID" value="KAK6753188.1"/>
    <property type="molecule type" value="Genomic_DNA"/>
</dbReference>
<evidence type="ECO:0000259" key="4">
    <source>
        <dbReference type="PROSITE" id="PS50041"/>
    </source>
</evidence>
<proteinExistence type="predicted"/>
<dbReference type="Pfam" id="PF00431">
    <property type="entry name" value="CUB"/>
    <property type="match status" value="1"/>
</dbReference>
<dbReference type="SUPFAM" id="SSF56436">
    <property type="entry name" value="C-type lectin-like"/>
    <property type="match status" value="1"/>
</dbReference>
<dbReference type="PANTHER" id="PTHR22991">
    <property type="entry name" value="PROTEIN CBG13490"/>
    <property type="match status" value="1"/>
</dbReference>
<dbReference type="SMART" id="SM00042">
    <property type="entry name" value="CUB"/>
    <property type="match status" value="1"/>
</dbReference>
<dbReference type="InterPro" id="IPR016187">
    <property type="entry name" value="CTDL_fold"/>
</dbReference>
<dbReference type="InterPro" id="IPR035914">
    <property type="entry name" value="Sperma_CUB_dom_sf"/>
</dbReference>
<dbReference type="PROSITE" id="PS01180">
    <property type="entry name" value="CUB"/>
    <property type="match status" value="1"/>
</dbReference>
<feature type="domain" description="CUB" evidence="3">
    <location>
        <begin position="190"/>
        <end position="306"/>
    </location>
</feature>
<dbReference type="InterPro" id="IPR050976">
    <property type="entry name" value="Snaclec"/>
</dbReference>
<dbReference type="Gene3D" id="3.10.100.10">
    <property type="entry name" value="Mannose-Binding Protein A, subunit A"/>
    <property type="match status" value="1"/>
</dbReference>
<organism evidence="5 6">
    <name type="scientific">Necator americanus</name>
    <name type="common">Human hookworm</name>
    <dbReference type="NCBI Taxonomy" id="51031"/>
    <lineage>
        <taxon>Eukaryota</taxon>
        <taxon>Metazoa</taxon>
        <taxon>Ecdysozoa</taxon>
        <taxon>Nematoda</taxon>
        <taxon>Chromadorea</taxon>
        <taxon>Rhabditida</taxon>
        <taxon>Rhabditina</taxon>
        <taxon>Rhabditomorpha</taxon>
        <taxon>Strongyloidea</taxon>
        <taxon>Ancylostomatidae</taxon>
        <taxon>Bunostominae</taxon>
        <taxon>Necator</taxon>
    </lineage>
</organism>
<dbReference type="Gene3D" id="2.60.120.290">
    <property type="entry name" value="Spermadhesin, CUB domain"/>
    <property type="match status" value="1"/>
</dbReference>
<evidence type="ECO:0000313" key="6">
    <source>
        <dbReference type="Proteomes" id="UP001303046"/>
    </source>
</evidence>
<feature type="domain" description="C-type lectin" evidence="4">
    <location>
        <begin position="75"/>
        <end position="191"/>
    </location>
</feature>
<dbReference type="CDD" id="cd00037">
    <property type="entry name" value="CLECT"/>
    <property type="match status" value="1"/>
</dbReference>
<dbReference type="InterPro" id="IPR001304">
    <property type="entry name" value="C-type_lectin-like"/>
</dbReference>
<gene>
    <name evidence="5" type="primary">Necator_chrV.g17445</name>
    <name evidence="5" type="ORF">RB195_012655</name>
</gene>
<dbReference type="InterPro" id="IPR000859">
    <property type="entry name" value="CUB_dom"/>
</dbReference>
<dbReference type="InterPro" id="IPR016186">
    <property type="entry name" value="C-type_lectin-like/link_sf"/>
</dbReference>
<name>A0ABR1DSM4_NECAM</name>
<keyword evidence="1" id="KW-1015">Disulfide bond</keyword>
<dbReference type="Pfam" id="PF00059">
    <property type="entry name" value="Lectin_C"/>
    <property type="match status" value="1"/>
</dbReference>
<evidence type="ECO:0000256" key="1">
    <source>
        <dbReference type="ARBA" id="ARBA00023157"/>
    </source>
</evidence>
<dbReference type="CDD" id="cd00041">
    <property type="entry name" value="CUB"/>
    <property type="match status" value="1"/>
</dbReference>
<comment type="caution">
    <text evidence="5">The sequence shown here is derived from an EMBL/GenBank/DDBJ whole genome shotgun (WGS) entry which is preliminary data.</text>
</comment>
<evidence type="ECO:0000259" key="3">
    <source>
        <dbReference type="PROSITE" id="PS01180"/>
    </source>
</evidence>
<keyword evidence="6" id="KW-1185">Reference proteome</keyword>
<comment type="caution">
    <text evidence="2">Lacks conserved residue(s) required for the propagation of feature annotation.</text>
</comment>
<dbReference type="SMART" id="SM00034">
    <property type="entry name" value="CLECT"/>
    <property type="match status" value="1"/>
</dbReference>
<dbReference type="PANTHER" id="PTHR22991:SF42">
    <property type="entry name" value="C-TYPE LECTIN DOMAIN-CONTAINING PROTEIN"/>
    <property type="match status" value="1"/>
</dbReference>
<dbReference type="SUPFAM" id="SSF49854">
    <property type="entry name" value="Spermadhesin, CUB domain"/>
    <property type="match status" value="1"/>
</dbReference>
<dbReference type="PROSITE" id="PS50041">
    <property type="entry name" value="C_TYPE_LECTIN_2"/>
    <property type="match status" value="1"/>
</dbReference>
<sequence>MRKPPDFVSFTVAHFTTDLTAFGLRESDRSAVSKSSLPFPNTMQLFYFILWTIFLYVLSDPCGDEWTFVTRLHSCYLAPHQPLPWHEAEHHCLTEGGHLVSVNSAEESQFVRALANQHNPQFLTWIGLNRRANLNYTHQPWLWSNGDPVDFTNFQIGEPSEWGDCVALSSSMEASGWITIDCEYSQFFLCEKSADGIPPVVMTTDTGEFYSPGYPDNYPDHSLAYYFIELPPHQRVLITVEFIVSEKHRDILQIFDGTFEGSPILARLSGIHHNNSFLSQSNTIMVLFSSDGSGSGAGFKARYSSWSVPPLERLQGEGSVVESSNFPDFAPPFTLQRFLILCSSDQHVHFNITVRFGLSSPLLILVSSQPTAFISARILAEINPQTGQNDMKPGAVALNVNSNVPTQFFRSIENVVHVVFEAKDSSDLSRWRFRYDCVRKDGIGDEIIIP</sequence>
<evidence type="ECO:0000313" key="5">
    <source>
        <dbReference type="EMBL" id="KAK6753188.1"/>
    </source>
</evidence>